<dbReference type="PANTHER" id="PTHR43311">
    <property type="entry name" value="GLUTAMATE--TRNA LIGASE"/>
    <property type="match status" value="1"/>
</dbReference>
<dbReference type="InterPro" id="IPR020751">
    <property type="entry name" value="aa-tRNA-synth_I_codon-bd_sub2"/>
</dbReference>
<accession>G0W5B1</accession>
<comment type="similarity">
    <text evidence="2">Belongs to the class-I aminoacyl-tRNA synthetase family. Glutamate--tRNA ligase type 1 subfamily.</text>
</comment>
<dbReference type="eggNOG" id="KOG1149">
    <property type="taxonomic scope" value="Eukaryota"/>
</dbReference>
<dbReference type="OMA" id="HGATNVM"/>
<dbReference type="InterPro" id="IPR008925">
    <property type="entry name" value="aa_tRNA-synth_I_cd-bd_sf"/>
</dbReference>
<evidence type="ECO:0000256" key="5">
    <source>
        <dbReference type="ARBA" id="ARBA00022741"/>
    </source>
</evidence>
<dbReference type="FunFam" id="3.40.50.620:FF:000045">
    <property type="entry name" value="Glutamate--tRNA ligase, mitochondrial"/>
    <property type="match status" value="1"/>
</dbReference>
<dbReference type="AlphaFoldDB" id="G0W5B1"/>
<dbReference type="GO" id="GO:0005739">
    <property type="term" value="C:mitochondrion"/>
    <property type="evidence" value="ECO:0007669"/>
    <property type="project" value="UniProtKB-SubCell"/>
</dbReference>
<dbReference type="CDD" id="cd00808">
    <property type="entry name" value="GluRS_core"/>
    <property type="match status" value="1"/>
</dbReference>
<feature type="domain" description="Aminoacyl-tRNA synthetase class I anticodon-binding" evidence="13">
    <location>
        <begin position="397"/>
        <end position="519"/>
    </location>
</feature>
<dbReference type="Pfam" id="PF00749">
    <property type="entry name" value="tRNA-synt_1c"/>
    <property type="match status" value="1"/>
</dbReference>
<dbReference type="SUPFAM" id="SSF52374">
    <property type="entry name" value="Nucleotidylyl transferase"/>
    <property type="match status" value="1"/>
</dbReference>
<evidence type="ECO:0000259" key="13">
    <source>
        <dbReference type="Pfam" id="PF19269"/>
    </source>
</evidence>
<dbReference type="Proteomes" id="UP000000689">
    <property type="component" value="Chromosome 1"/>
</dbReference>
<evidence type="ECO:0000256" key="9">
    <source>
        <dbReference type="ARBA" id="ARBA00030865"/>
    </source>
</evidence>
<organism evidence="14 15">
    <name type="scientific">Naumovozyma dairenensis (strain ATCC 10597 / BCRC 20456 / CBS 421 / NBRC 0211 / NRRL Y-12639)</name>
    <name type="common">Saccharomyces dairenensis</name>
    <dbReference type="NCBI Taxonomy" id="1071378"/>
    <lineage>
        <taxon>Eukaryota</taxon>
        <taxon>Fungi</taxon>
        <taxon>Dikarya</taxon>
        <taxon>Ascomycota</taxon>
        <taxon>Saccharomycotina</taxon>
        <taxon>Saccharomycetes</taxon>
        <taxon>Saccharomycetales</taxon>
        <taxon>Saccharomycetaceae</taxon>
        <taxon>Naumovozyma</taxon>
    </lineage>
</organism>
<keyword evidence="7 11" id="KW-0648">Protein biosynthesis</keyword>
<dbReference type="SUPFAM" id="SSF48163">
    <property type="entry name" value="An anticodon-binding domain of class I aminoacyl-tRNA synthetases"/>
    <property type="match status" value="1"/>
</dbReference>
<evidence type="ECO:0000313" key="14">
    <source>
        <dbReference type="EMBL" id="CCD22999.1"/>
    </source>
</evidence>
<sequence>MYLTSFRSAVFSKRLKPLSIIALPKHIIKRYYKQDIHPTTPAITRFAPSPTGLLHLGSLRTALYNYLLARSTNGKFILRLEDTDQSRIHPEAISNIYETLKWCGINYDEGFIKQSDRLPIYHKYIKILLDSGAAYHCFCTKDRLEQLRRKNSNTPNSPSYDRNCYHLDTEIVESNLTANLPYTIRLKSPDRYPPFTDLLHGQVDIQLNQKERGVWFDDPILIKSDGYPTYHFANVVDDHLMGITHVIRGEEWLPSTPKHVALYQLFGWDMPKFIHIPLLTSIDDKKLSKRKGDFSVLSLKEKGVLPEALVNFCALLGWSPPRDIAKANHECFTMNEIEKLFNLNHLTKGNVKVDYKKLWFFNKHFLREKIKDPEKLSKIVADILTSAKEEFGSDNVSSDVISQILINCGDVLTSINDFNEMFWYFFKRPNLTDNVAQEFLSSRDTNEIKNVLTLCQGNLGATSLQDLVKAIKLEVNIKKKIVFETLRYALTGLHPGTKLPIIIDILGKEECNHRIKEALHKVINYQNSH</sequence>
<dbReference type="GO" id="GO:0032543">
    <property type="term" value="P:mitochondrial translation"/>
    <property type="evidence" value="ECO:0007669"/>
    <property type="project" value="EnsemblFungi"/>
</dbReference>
<evidence type="ECO:0000256" key="2">
    <source>
        <dbReference type="ARBA" id="ARBA00007894"/>
    </source>
</evidence>
<dbReference type="InterPro" id="IPR020058">
    <property type="entry name" value="Glu/Gln-tRNA-synth_Ib_cat-dom"/>
</dbReference>
<dbReference type="Gene3D" id="1.10.10.350">
    <property type="match status" value="1"/>
</dbReference>
<gene>
    <name evidence="14" type="primary">NDAI0A08460</name>
    <name evidence="14" type="ordered locus">NDAI_0A08460</name>
</gene>
<reference evidence="14 15" key="1">
    <citation type="journal article" date="2011" name="Proc. Natl. Acad. Sci. U.S.A.">
        <title>Evolutionary erosion of yeast sex chromosomes by mating-type switching accidents.</title>
        <authorList>
            <person name="Gordon J.L."/>
            <person name="Armisen D."/>
            <person name="Proux-Wera E."/>
            <person name="Oheigeartaigh S.S."/>
            <person name="Byrne K.P."/>
            <person name="Wolfe K.H."/>
        </authorList>
    </citation>
    <scope>NUCLEOTIDE SEQUENCE [LARGE SCALE GENOMIC DNA]</scope>
    <source>
        <strain evidence="15">ATCC 10597 / BCRC 20456 / CBS 421 / NBRC 0211 / NRRL Y-12639</strain>
    </source>
</reference>
<dbReference type="PRINTS" id="PR00987">
    <property type="entry name" value="TRNASYNTHGLU"/>
</dbReference>
<dbReference type="InterPro" id="IPR000924">
    <property type="entry name" value="Glu/Gln-tRNA-synth"/>
</dbReference>
<dbReference type="KEGG" id="ndi:NDAI_0A08460"/>
<keyword evidence="8 11" id="KW-0030">Aminoacyl-tRNA synthetase</keyword>
<dbReference type="GO" id="GO:0006424">
    <property type="term" value="P:glutamyl-tRNA aminoacylation"/>
    <property type="evidence" value="ECO:0007669"/>
    <property type="project" value="InterPro"/>
</dbReference>
<dbReference type="RefSeq" id="XP_003668242.1">
    <property type="nucleotide sequence ID" value="XM_003668194.1"/>
</dbReference>
<name>G0W5B1_NAUDC</name>
<evidence type="ECO:0000256" key="6">
    <source>
        <dbReference type="ARBA" id="ARBA00022840"/>
    </source>
</evidence>
<dbReference type="GeneID" id="11495331"/>
<dbReference type="GO" id="GO:0008270">
    <property type="term" value="F:zinc ion binding"/>
    <property type="evidence" value="ECO:0007669"/>
    <property type="project" value="InterPro"/>
</dbReference>
<dbReference type="GO" id="GO:0005524">
    <property type="term" value="F:ATP binding"/>
    <property type="evidence" value="ECO:0007669"/>
    <property type="project" value="UniProtKB-KW"/>
</dbReference>
<dbReference type="STRING" id="1071378.G0W5B1"/>
<evidence type="ECO:0000256" key="1">
    <source>
        <dbReference type="ARBA" id="ARBA00004173"/>
    </source>
</evidence>
<dbReference type="Gene3D" id="3.40.50.620">
    <property type="entry name" value="HUPs"/>
    <property type="match status" value="1"/>
</dbReference>
<dbReference type="GO" id="GO:0000049">
    <property type="term" value="F:tRNA binding"/>
    <property type="evidence" value="ECO:0007669"/>
    <property type="project" value="InterPro"/>
</dbReference>
<evidence type="ECO:0000313" key="15">
    <source>
        <dbReference type="Proteomes" id="UP000000689"/>
    </source>
</evidence>
<dbReference type="OrthoDB" id="428822at2759"/>
<dbReference type="InterPro" id="IPR049940">
    <property type="entry name" value="GluQ/Sye"/>
</dbReference>
<dbReference type="Pfam" id="PF19269">
    <property type="entry name" value="Anticodon_2"/>
    <property type="match status" value="1"/>
</dbReference>
<dbReference type="GO" id="GO:0004818">
    <property type="term" value="F:glutamate-tRNA ligase activity"/>
    <property type="evidence" value="ECO:0007669"/>
    <property type="project" value="UniProtKB-EC"/>
</dbReference>
<evidence type="ECO:0000256" key="3">
    <source>
        <dbReference type="ARBA" id="ARBA00012835"/>
    </source>
</evidence>
<dbReference type="EC" id="6.1.1.17" evidence="3"/>
<evidence type="ECO:0000256" key="7">
    <source>
        <dbReference type="ARBA" id="ARBA00022917"/>
    </source>
</evidence>
<protein>
    <recommendedName>
        <fullName evidence="10">Glutamate--tRNA ligase, mitochondrial</fullName>
        <ecNumber evidence="3">6.1.1.17</ecNumber>
    </recommendedName>
    <alternativeName>
        <fullName evidence="9">Glutamyl-tRNA synthetase</fullName>
    </alternativeName>
</protein>
<feature type="domain" description="Glutamyl/glutaminyl-tRNA synthetase class Ib catalytic" evidence="12">
    <location>
        <begin position="44"/>
        <end position="359"/>
    </location>
</feature>
<proteinExistence type="inferred from homology"/>
<dbReference type="EMBL" id="HE580267">
    <property type="protein sequence ID" value="CCD22999.1"/>
    <property type="molecule type" value="Genomic_DNA"/>
</dbReference>
<evidence type="ECO:0000259" key="12">
    <source>
        <dbReference type="Pfam" id="PF00749"/>
    </source>
</evidence>
<dbReference type="PANTHER" id="PTHR43311:SF2">
    <property type="entry name" value="GLUTAMATE--TRNA LIGASE, MITOCHONDRIAL-RELATED"/>
    <property type="match status" value="1"/>
</dbReference>
<dbReference type="HAMAP" id="MF_00022">
    <property type="entry name" value="Glu_tRNA_synth_type1"/>
    <property type="match status" value="1"/>
</dbReference>
<evidence type="ECO:0000256" key="10">
    <source>
        <dbReference type="ARBA" id="ARBA00072917"/>
    </source>
</evidence>
<evidence type="ECO:0000256" key="8">
    <source>
        <dbReference type="ARBA" id="ARBA00023146"/>
    </source>
</evidence>
<evidence type="ECO:0000256" key="4">
    <source>
        <dbReference type="ARBA" id="ARBA00022598"/>
    </source>
</evidence>
<dbReference type="HOGENOM" id="CLU_015768_6_3_1"/>
<dbReference type="InterPro" id="IPR033910">
    <property type="entry name" value="GluRS_core"/>
</dbReference>
<comment type="subcellular location">
    <subcellularLocation>
        <location evidence="1">Mitochondrion</location>
    </subcellularLocation>
</comment>
<dbReference type="InterPro" id="IPR004527">
    <property type="entry name" value="Glu-tRNA-ligase_bac/mito"/>
</dbReference>
<dbReference type="InterPro" id="IPR014729">
    <property type="entry name" value="Rossmann-like_a/b/a_fold"/>
</dbReference>
<keyword evidence="15" id="KW-1185">Reference proteome</keyword>
<evidence type="ECO:0000256" key="11">
    <source>
        <dbReference type="RuleBase" id="RU363037"/>
    </source>
</evidence>
<dbReference type="NCBIfam" id="TIGR00464">
    <property type="entry name" value="gltX_bact"/>
    <property type="match status" value="1"/>
</dbReference>
<keyword evidence="5 11" id="KW-0547">Nucleotide-binding</keyword>
<keyword evidence="4 11" id="KW-0436">Ligase</keyword>
<keyword evidence="6 11" id="KW-0067">ATP-binding</keyword>
<dbReference type="InterPro" id="IPR045462">
    <property type="entry name" value="aa-tRNA-synth_I_cd-bd"/>
</dbReference>